<protein>
    <recommendedName>
        <fullName evidence="2">GGDEF domain-containing protein</fullName>
    </recommendedName>
</protein>
<dbReference type="InterPro" id="IPR000160">
    <property type="entry name" value="GGDEF_dom"/>
</dbReference>
<dbReference type="InterPro" id="IPR035965">
    <property type="entry name" value="PAS-like_dom_sf"/>
</dbReference>
<feature type="transmembrane region" description="Helical" evidence="1">
    <location>
        <begin position="219"/>
        <end position="236"/>
    </location>
</feature>
<dbReference type="AlphaFoldDB" id="A0A917DY01"/>
<dbReference type="InterPro" id="IPR000014">
    <property type="entry name" value="PAS"/>
</dbReference>
<dbReference type="Pfam" id="PF16927">
    <property type="entry name" value="HisKA_7TM"/>
    <property type="match status" value="1"/>
</dbReference>
<comment type="caution">
    <text evidence="3">The sequence shown here is derived from an EMBL/GenBank/DDBJ whole genome shotgun (WGS) entry which is preliminary data.</text>
</comment>
<evidence type="ECO:0000313" key="3">
    <source>
        <dbReference type="EMBL" id="GGD82271.1"/>
    </source>
</evidence>
<reference evidence="3" key="2">
    <citation type="submission" date="2020-09" db="EMBL/GenBank/DDBJ databases">
        <authorList>
            <person name="Sun Q."/>
            <person name="Zhou Y."/>
        </authorList>
    </citation>
    <scope>NUCLEOTIDE SEQUENCE</scope>
    <source>
        <strain evidence="3">CGMCC 1.15178</strain>
    </source>
</reference>
<dbReference type="InterPro" id="IPR050469">
    <property type="entry name" value="Diguanylate_Cyclase"/>
</dbReference>
<dbReference type="SUPFAM" id="SSF55073">
    <property type="entry name" value="Nucleotide cyclase"/>
    <property type="match status" value="1"/>
</dbReference>
<evidence type="ECO:0000259" key="2">
    <source>
        <dbReference type="PROSITE" id="PS50887"/>
    </source>
</evidence>
<dbReference type="InterPro" id="IPR043128">
    <property type="entry name" value="Rev_trsase/Diguanyl_cyclase"/>
</dbReference>
<feature type="transmembrane region" description="Helical" evidence="1">
    <location>
        <begin position="6"/>
        <end position="28"/>
    </location>
</feature>
<dbReference type="GO" id="GO:0052621">
    <property type="term" value="F:diguanylate cyclase activity"/>
    <property type="evidence" value="ECO:0007669"/>
    <property type="project" value="TreeGrafter"/>
</dbReference>
<dbReference type="PANTHER" id="PTHR45138:SF9">
    <property type="entry name" value="DIGUANYLATE CYCLASE DGCM-RELATED"/>
    <property type="match status" value="1"/>
</dbReference>
<feature type="transmembrane region" description="Helical" evidence="1">
    <location>
        <begin position="67"/>
        <end position="89"/>
    </location>
</feature>
<keyword evidence="1" id="KW-0472">Membrane</keyword>
<dbReference type="CDD" id="cd00130">
    <property type="entry name" value="PAS"/>
    <property type="match status" value="1"/>
</dbReference>
<dbReference type="InterPro" id="IPR031621">
    <property type="entry name" value="HisKA_7TM"/>
</dbReference>
<dbReference type="Pfam" id="PF08448">
    <property type="entry name" value="PAS_4"/>
    <property type="match status" value="1"/>
</dbReference>
<keyword evidence="1" id="KW-0812">Transmembrane</keyword>
<dbReference type="Gene3D" id="3.30.70.270">
    <property type="match status" value="1"/>
</dbReference>
<dbReference type="InterPro" id="IPR013656">
    <property type="entry name" value="PAS_4"/>
</dbReference>
<feature type="transmembrane region" description="Helical" evidence="1">
    <location>
        <begin position="180"/>
        <end position="199"/>
    </location>
</feature>
<organism evidence="3 4">
    <name type="scientific">Paenibacillus nasutitermitis</name>
    <dbReference type="NCBI Taxonomy" id="1652958"/>
    <lineage>
        <taxon>Bacteria</taxon>
        <taxon>Bacillati</taxon>
        <taxon>Bacillota</taxon>
        <taxon>Bacilli</taxon>
        <taxon>Bacillales</taxon>
        <taxon>Paenibacillaceae</taxon>
        <taxon>Paenibacillus</taxon>
    </lineage>
</organism>
<evidence type="ECO:0000313" key="4">
    <source>
        <dbReference type="Proteomes" id="UP000612456"/>
    </source>
</evidence>
<dbReference type="InterPro" id="IPR029787">
    <property type="entry name" value="Nucleotide_cyclase"/>
</dbReference>
<accession>A0A917DY01</accession>
<name>A0A917DY01_9BACL</name>
<dbReference type="Pfam" id="PF00990">
    <property type="entry name" value="GGDEF"/>
    <property type="match status" value="1"/>
</dbReference>
<keyword evidence="4" id="KW-1185">Reference proteome</keyword>
<dbReference type="PANTHER" id="PTHR45138">
    <property type="entry name" value="REGULATORY COMPONENTS OF SENSORY TRANSDUCTION SYSTEM"/>
    <property type="match status" value="1"/>
</dbReference>
<dbReference type="SMART" id="SM00267">
    <property type="entry name" value="GGDEF"/>
    <property type="match status" value="1"/>
</dbReference>
<dbReference type="SUPFAM" id="SSF55785">
    <property type="entry name" value="PYP-like sensor domain (PAS domain)"/>
    <property type="match status" value="1"/>
</dbReference>
<dbReference type="NCBIfam" id="TIGR00254">
    <property type="entry name" value="GGDEF"/>
    <property type="match status" value="1"/>
</dbReference>
<feature type="domain" description="GGDEF" evidence="2">
    <location>
        <begin position="392"/>
        <end position="525"/>
    </location>
</feature>
<reference evidence="3" key="1">
    <citation type="journal article" date="2014" name="Int. J. Syst. Evol. Microbiol.">
        <title>Complete genome sequence of Corynebacterium casei LMG S-19264T (=DSM 44701T), isolated from a smear-ripened cheese.</title>
        <authorList>
            <consortium name="US DOE Joint Genome Institute (JGI-PGF)"/>
            <person name="Walter F."/>
            <person name="Albersmeier A."/>
            <person name="Kalinowski J."/>
            <person name="Ruckert C."/>
        </authorList>
    </citation>
    <scope>NUCLEOTIDE SEQUENCE</scope>
    <source>
        <strain evidence="3">CGMCC 1.15178</strain>
    </source>
</reference>
<dbReference type="EMBL" id="BMHP01000003">
    <property type="protein sequence ID" value="GGD82271.1"/>
    <property type="molecule type" value="Genomic_DNA"/>
</dbReference>
<feature type="transmembrane region" description="Helical" evidence="1">
    <location>
        <begin position="148"/>
        <end position="168"/>
    </location>
</feature>
<evidence type="ECO:0000256" key="1">
    <source>
        <dbReference type="SAM" id="Phobius"/>
    </source>
</evidence>
<dbReference type="Proteomes" id="UP000612456">
    <property type="component" value="Unassembled WGS sequence"/>
</dbReference>
<keyword evidence="1" id="KW-1133">Transmembrane helix</keyword>
<dbReference type="NCBIfam" id="TIGR00229">
    <property type="entry name" value="sensory_box"/>
    <property type="match status" value="1"/>
</dbReference>
<dbReference type="Gene3D" id="3.30.450.20">
    <property type="entry name" value="PAS domain"/>
    <property type="match status" value="1"/>
</dbReference>
<feature type="transmembrane region" description="Helical" evidence="1">
    <location>
        <begin position="35"/>
        <end position="55"/>
    </location>
</feature>
<dbReference type="PROSITE" id="PS50887">
    <property type="entry name" value="GGDEF"/>
    <property type="match status" value="1"/>
</dbReference>
<feature type="transmembrane region" description="Helical" evidence="1">
    <location>
        <begin position="101"/>
        <end position="118"/>
    </location>
</feature>
<sequence>MSTVINNYIVVVCVSGVMSVLLCIYAMLVKTTFSGIRTFVWMSLFCAIYTFGFAFELASDSLAEIKFWLTIEYLGMPFIAPCCLILVFHYLDMSRFLTRKILPLFFLIPVITVVTISTNDFHHLFYQSLYLRSDAPTPLVDIVMGKGYILHGCYTFACLFVGGILLIRRLISSSAYRKQILTMLITLYVPMTGAFLYLMGLTPYGMDPVPVLMSFTSGLYIWSILSMGMLTVAPIARENIFDSMRDGVIVLDINDHVVDYNPAAMRMIPVLDASAIGKSIHDISFPLKEGQAANAEKSGNPRTQHLEQDEYEIKWQNGSETSYYQIRSSPVIKRDGKHAGRTIIMIDVTERTLLHNELHLLATTDGLTGIYNRTCFMELCRKALTDGQSKGGTFCLILLDIDHFKSINDTYGHAVGDRAIQHAIALCKPFIRTEDVFGRYGGEEFVIGLPDLSIDEAGSIAEQIRSALASGPLLTPAGPLVITASFGVVEAATAGHSLEALLSLADEALYQAKRTGRNNVQTALA</sequence>
<proteinExistence type="predicted"/>
<dbReference type="CDD" id="cd01949">
    <property type="entry name" value="GGDEF"/>
    <property type="match status" value="1"/>
</dbReference>
<dbReference type="FunFam" id="3.30.70.270:FF:000001">
    <property type="entry name" value="Diguanylate cyclase domain protein"/>
    <property type="match status" value="1"/>
</dbReference>
<dbReference type="RefSeq" id="WP_188995209.1">
    <property type="nucleotide sequence ID" value="NZ_BMHP01000003.1"/>
</dbReference>
<gene>
    <name evidence="3" type="ORF">GCM10010911_45480</name>
</gene>